<comment type="caution">
    <text evidence="4">The sequence shown here is derived from an EMBL/GenBank/DDBJ whole genome shotgun (WGS) entry which is preliminary data.</text>
</comment>
<evidence type="ECO:0000256" key="2">
    <source>
        <dbReference type="PROSITE-ProRule" id="PRU00335"/>
    </source>
</evidence>
<accession>A0A9D1QV30</accession>
<dbReference type="Proteomes" id="UP000886822">
    <property type="component" value="Unassembled WGS sequence"/>
</dbReference>
<dbReference type="SUPFAM" id="SSF46689">
    <property type="entry name" value="Homeodomain-like"/>
    <property type="match status" value="1"/>
</dbReference>
<name>A0A9D1QV30_9LACO</name>
<keyword evidence="1 2" id="KW-0238">DNA-binding</keyword>
<evidence type="ECO:0000313" key="5">
    <source>
        <dbReference type="Proteomes" id="UP000886822"/>
    </source>
</evidence>
<proteinExistence type="predicted"/>
<evidence type="ECO:0000256" key="1">
    <source>
        <dbReference type="ARBA" id="ARBA00023125"/>
    </source>
</evidence>
<reference evidence="4" key="1">
    <citation type="journal article" date="2021" name="PeerJ">
        <title>Extensive microbial diversity within the chicken gut microbiome revealed by metagenomics and culture.</title>
        <authorList>
            <person name="Gilroy R."/>
            <person name="Ravi A."/>
            <person name="Getino M."/>
            <person name="Pursley I."/>
            <person name="Horton D.L."/>
            <person name="Alikhan N.F."/>
            <person name="Baker D."/>
            <person name="Gharbi K."/>
            <person name="Hall N."/>
            <person name="Watson M."/>
            <person name="Adriaenssens E.M."/>
            <person name="Foster-Nyarko E."/>
            <person name="Jarju S."/>
            <person name="Secka A."/>
            <person name="Antonio M."/>
            <person name="Oren A."/>
            <person name="Chaudhuri R.R."/>
            <person name="La Ragione R."/>
            <person name="Hildebrand F."/>
            <person name="Pallen M.J."/>
        </authorList>
    </citation>
    <scope>NUCLEOTIDE SEQUENCE</scope>
    <source>
        <strain evidence="4">CHK173-259</strain>
    </source>
</reference>
<dbReference type="AlphaFoldDB" id="A0A9D1QV30"/>
<evidence type="ECO:0000259" key="3">
    <source>
        <dbReference type="PROSITE" id="PS50977"/>
    </source>
</evidence>
<sequence>MENSDKNALLFKSLAALSRKSAFNEISISALCIRAGVSRMYFYRHFDTFDDIITQRINDDFLYFLRLIDHHNINNPEAIIKTFFQVLEPDLPELSTFLKSDRADLIQTIFQNDLNELSKVEALPFPKIQNPYWKVFTSGGLTRILVTWFGKDKPESANEMGKLVSEIVTNPF</sequence>
<dbReference type="InterPro" id="IPR009057">
    <property type="entry name" value="Homeodomain-like_sf"/>
</dbReference>
<gene>
    <name evidence="4" type="ORF">H9875_07980</name>
</gene>
<dbReference type="EMBL" id="DXGJ01000062">
    <property type="protein sequence ID" value="HIW72546.1"/>
    <property type="molecule type" value="Genomic_DNA"/>
</dbReference>
<dbReference type="Gene3D" id="1.10.357.10">
    <property type="entry name" value="Tetracycline Repressor, domain 2"/>
    <property type="match status" value="1"/>
</dbReference>
<evidence type="ECO:0000313" key="4">
    <source>
        <dbReference type="EMBL" id="HIW72546.1"/>
    </source>
</evidence>
<feature type="domain" description="HTH tetR-type" evidence="3">
    <location>
        <begin position="4"/>
        <end position="64"/>
    </location>
</feature>
<dbReference type="GO" id="GO:0003677">
    <property type="term" value="F:DNA binding"/>
    <property type="evidence" value="ECO:0007669"/>
    <property type="project" value="UniProtKB-UniRule"/>
</dbReference>
<dbReference type="PROSITE" id="PS50977">
    <property type="entry name" value="HTH_TETR_2"/>
    <property type="match status" value="1"/>
</dbReference>
<dbReference type="InterPro" id="IPR001647">
    <property type="entry name" value="HTH_TetR"/>
</dbReference>
<organism evidence="4 5">
    <name type="scientific">Candidatus Levilactobacillus faecigallinarum</name>
    <dbReference type="NCBI Taxonomy" id="2838638"/>
    <lineage>
        <taxon>Bacteria</taxon>
        <taxon>Bacillati</taxon>
        <taxon>Bacillota</taxon>
        <taxon>Bacilli</taxon>
        <taxon>Lactobacillales</taxon>
        <taxon>Lactobacillaceae</taxon>
        <taxon>Levilactobacillus</taxon>
    </lineage>
</organism>
<reference evidence="4" key="2">
    <citation type="submission" date="2021-04" db="EMBL/GenBank/DDBJ databases">
        <authorList>
            <person name="Gilroy R."/>
        </authorList>
    </citation>
    <scope>NUCLEOTIDE SEQUENCE</scope>
    <source>
        <strain evidence="4">CHK173-259</strain>
    </source>
</reference>
<feature type="DNA-binding region" description="H-T-H motif" evidence="2">
    <location>
        <begin position="27"/>
        <end position="46"/>
    </location>
</feature>
<protein>
    <submittedName>
        <fullName evidence="4">TetR/AcrR family transcriptional regulator</fullName>
    </submittedName>
</protein>